<dbReference type="InterPro" id="IPR001199">
    <property type="entry name" value="Cyt_B5-like_heme/steroid-bd"/>
</dbReference>
<feature type="compositionally biased region" description="Basic and acidic residues" evidence="2">
    <location>
        <begin position="200"/>
        <end position="211"/>
    </location>
</feature>
<comment type="caution">
    <text evidence="6">The sequence shown here is derived from an EMBL/GenBank/DDBJ whole genome shotgun (WGS) entry which is preliminary data.</text>
</comment>
<organism evidence="6 8">
    <name type="scientific">Synchytrium endobioticum</name>
    <dbReference type="NCBI Taxonomy" id="286115"/>
    <lineage>
        <taxon>Eukaryota</taxon>
        <taxon>Fungi</taxon>
        <taxon>Fungi incertae sedis</taxon>
        <taxon>Chytridiomycota</taxon>
        <taxon>Chytridiomycota incertae sedis</taxon>
        <taxon>Chytridiomycetes</taxon>
        <taxon>Synchytriales</taxon>
        <taxon>Synchytriaceae</taxon>
        <taxon>Synchytrium</taxon>
    </lineage>
</organism>
<accession>A0A507DFU3</accession>
<evidence type="ECO:0000313" key="6">
    <source>
        <dbReference type="EMBL" id="TPX50215.1"/>
    </source>
</evidence>
<feature type="region of interest" description="Disordered" evidence="2">
    <location>
        <begin position="190"/>
        <end position="211"/>
    </location>
</feature>
<gene>
    <name evidence="6" type="ORF">SeLEV6574_g01059</name>
    <name evidence="5" type="ORF">SeMB42_g04391</name>
</gene>
<keyword evidence="3" id="KW-0472">Membrane</keyword>
<dbReference type="SMART" id="SM01117">
    <property type="entry name" value="Cyt-b5"/>
    <property type="match status" value="1"/>
</dbReference>
<comment type="similarity">
    <text evidence="1">Belongs to the cytochrome b5 family. MAPR subfamily.</text>
</comment>
<feature type="domain" description="Cytochrome b5 heme-binding" evidence="4">
    <location>
        <begin position="87"/>
        <end position="185"/>
    </location>
</feature>
<evidence type="ECO:0000256" key="3">
    <source>
        <dbReference type="SAM" id="Phobius"/>
    </source>
</evidence>
<dbReference type="Proteomes" id="UP000317494">
    <property type="component" value="Unassembled WGS sequence"/>
</dbReference>
<dbReference type="GO" id="GO:0016020">
    <property type="term" value="C:membrane"/>
    <property type="evidence" value="ECO:0007669"/>
    <property type="project" value="TreeGrafter"/>
</dbReference>
<feature type="region of interest" description="Disordered" evidence="2">
    <location>
        <begin position="1"/>
        <end position="31"/>
    </location>
</feature>
<sequence>MASEQRQRKAPAASAAASRPVPAASRRPRTQPPRNVNAWAFIAPVLLFWIAMAFALSYIVTETLTFGLTIPSYRKIMTQLFPATRNFTLEELKQYDGTDPAKPIYLAILGKVYDVSNGRGYYAKPNGSYSMFAGTDAGRAFVTGCFETHLTHDLRGLTDAEIDSIKGWQQFYDNADNYYFVGRIHYPPIDPDSPIPEPCNKGEKNEKDKES</sequence>
<keyword evidence="3" id="KW-0812">Transmembrane</keyword>
<keyword evidence="3" id="KW-1133">Transmembrane helix</keyword>
<name>A0A507DFU3_9FUNG</name>
<dbReference type="InterPro" id="IPR036400">
    <property type="entry name" value="Cyt_B5-like_heme/steroid_sf"/>
</dbReference>
<keyword evidence="7" id="KW-1185">Reference proteome</keyword>
<dbReference type="InterPro" id="IPR050577">
    <property type="entry name" value="MAPR/NEUFC/NENF-like"/>
</dbReference>
<dbReference type="Pfam" id="PF00173">
    <property type="entry name" value="Cyt-b5"/>
    <property type="match status" value="1"/>
</dbReference>
<evidence type="ECO:0000256" key="1">
    <source>
        <dbReference type="ARBA" id="ARBA00038357"/>
    </source>
</evidence>
<evidence type="ECO:0000313" key="7">
    <source>
        <dbReference type="Proteomes" id="UP000317494"/>
    </source>
</evidence>
<reference evidence="7 8" key="1">
    <citation type="journal article" date="2019" name="Sci. Rep.">
        <title>Comparative genomics of chytrid fungi reveal insights into the obligate biotrophic and pathogenic lifestyle of Synchytrium endobioticum.</title>
        <authorList>
            <person name="van de Vossenberg B.T.L.H."/>
            <person name="Warris S."/>
            <person name="Nguyen H.D.T."/>
            <person name="van Gent-Pelzer M.P.E."/>
            <person name="Joly D.L."/>
            <person name="van de Geest H.C."/>
            <person name="Bonants P.J.M."/>
            <person name="Smith D.S."/>
            <person name="Levesque C.A."/>
            <person name="van der Lee T.A.J."/>
        </authorList>
    </citation>
    <scope>NUCLEOTIDE SEQUENCE [LARGE SCALE GENOMIC DNA]</scope>
    <source>
        <strain evidence="6 8">LEV6574</strain>
        <strain evidence="5 7">MB42</strain>
    </source>
</reference>
<feature type="compositionally biased region" description="Low complexity" evidence="2">
    <location>
        <begin position="10"/>
        <end position="25"/>
    </location>
</feature>
<dbReference type="Gene3D" id="3.10.120.10">
    <property type="entry name" value="Cytochrome b5-like heme/steroid binding domain"/>
    <property type="match status" value="1"/>
</dbReference>
<dbReference type="PANTHER" id="PTHR10281:SF76">
    <property type="entry name" value="CALCUTTA CUP-RELATED"/>
    <property type="match status" value="1"/>
</dbReference>
<dbReference type="AlphaFoldDB" id="A0A507DFU3"/>
<protein>
    <recommendedName>
        <fullName evidence="4">Cytochrome b5 heme-binding domain-containing protein</fullName>
    </recommendedName>
</protein>
<dbReference type="EMBL" id="QEAN01000176">
    <property type="protein sequence ID" value="TPX44266.1"/>
    <property type="molecule type" value="Genomic_DNA"/>
</dbReference>
<dbReference type="OrthoDB" id="10257697at2759"/>
<dbReference type="GO" id="GO:0012505">
    <property type="term" value="C:endomembrane system"/>
    <property type="evidence" value="ECO:0007669"/>
    <property type="project" value="TreeGrafter"/>
</dbReference>
<evidence type="ECO:0000313" key="8">
    <source>
        <dbReference type="Proteomes" id="UP000320475"/>
    </source>
</evidence>
<dbReference type="EMBL" id="QEAM01000021">
    <property type="protein sequence ID" value="TPX50215.1"/>
    <property type="molecule type" value="Genomic_DNA"/>
</dbReference>
<dbReference type="PANTHER" id="PTHR10281">
    <property type="entry name" value="MEMBRANE-ASSOCIATED PROGESTERONE RECEPTOR COMPONENT-RELATED"/>
    <property type="match status" value="1"/>
</dbReference>
<evidence type="ECO:0000259" key="4">
    <source>
        <dbReference type="SMART" id="SM01117"/>
    </source>
</evidence>
<dbReference type="SUPFAM" id="SSF55856">
    <property type="entry name" value="Cytochrome b5-like heme/steroid binding domain"/>
    <property type="match status" value="1"/>
</dbReference>
<dbReference type="VEuPathDB" id="FungiDB:SeMB42_g04391"/>
<dbReference type="STRING" id="286115.A0A507DFU3"/>
<feature type="transmembrane region" description="Helical" evidence="3">
    <location>
        <begin position="36"/>
        <end position="60"/>
    </location>
</feature>
<evidence type="ECO:0000256" key="2">
    <source>
        <dbReference type="SAM" id="MobiDB-lite"/>
    </source>
</evidence>
<dbReference type="Proteomes" id="UP000320475">
    <property type="component" value="Unassembled WGS sequence"/>
</dbReference>
<evidence type="ECO:0000313" key="5">
    <source>
        <dbReference type="EMBL" id="TPX44266.1"/>
    </source>
</evidence>
<proteinExistence type="inferred from homology"/>